<dbReference type="InterPro" id="IPR016137">
    <property type="entry name" value="RGS"/>
</dbReference>
<comment type="caution">
    <text evidence="4">The sequence shown here is derived from an EMBL/GenBank/DDBJ whole genome shotgun (WGS) entry which is preliminary data.</text>
</comment>
<dbReference type="PANTHER" id="PTHR13155:SF1">
    <property type="entry name" value="A-KINASE ANCHOR PROTEIN 10, MITOCHONDRIAL"/>
    <property type="match status" value="1"/>
</dbReference>
<dbReference type="InterPro" id="IPR044926">
    <property type="entry name" value="RGS_subdomain_2"/>
</dbReference>
<feature type="region of interest" description="Disordered" evidence="1">
    <location>
        <begin position="223"/>
        <end position="297"/>
    </location>
</feature>
<accession>A0AAI9WZR3</accession>
<keyword evidence="2" id="KW-0812">Transmembrane</keyword>
<evidence type="ECO:0000256" key="1">
    <source>
        <dbReference type="SAM" id="MobiDB-lite"/>
    </source>
</evidence>
<feature type="region of interest" description="Disordered" evidence="1">
    <location>
        <begin position="99"/>
        <end position="167"/>
    </location>
</feature>
<dbReference type="InterPro" id="IPR052246">
    <property type="entry name" value="Cell_Polariz_PKAAnc"/>
</dbReference>
<organism evidence="4 5">
    <name type="scientific">Candida oxycetoniae</name>
    <dbReference type="NCBI Taxonomy" id="497107"/>
    <lineage>
        <taxon>Eukaryota</taxon>
        <taxon>Fungi</taxon>
        <taxon>Dikarya</taxon>
        <taxon>Ascomycota</taxon>
        <taxon>Saccharomycotina</taxon>
        <taxon>Pichiomycetes</taxon>
        <taxon>Debaryomycetaceae</taxon>
        <taxon>Candida/Lodderomyces clade</taxon>
        <taxon>Candida</taxon>
    </lineage>
</organism>
<keyword evidence="2" id="KW-0472">Membrane</keyword>
<reference evidence="4" key="1">
    <citation type="journal article" date="2022" name="DNA Res.">
        <title>Genome analysis of five recently described species of the CUG-Ser clade uncovers Candida theae as a new hybrid lineage with pathogenic potential in the Candida parapsilosis species complex.</title>
        <authorList>
            <person name="Mixao V."/>
            <person name="Del Olmo V."/>
            <person name="Hegedusova E."/>
            <person name="Saus E."/>
            <person name="Pryszcz L."/>
            <person name="Cillingova A."/>
            <person name="Nosek J."/>
            <person name="Gabaldon T."/>
        </authorList>
    </citation>
    <scope>NUCLEOTIDE SEQUENCE</scope>
    <source>
        <strain evidence="4">CBS 10844</strain>
    </source>
</reference>
<dbReference type="GO" id="GO:0005886">
    <property type="term" value="C:plasma membrane"/>
    <property type="evidence" value="ECO:0007669"/>
    <property type="project" value="TreeGrafter"/>
</dbReference>
<dbReference type="Proteomes" id="UP001202479">
    <property type="component" value="Unassembled WGS sequence"/>
</dbReference>
<dbReference type="GO" id="GO:0008104">
    <property type="term" value="P:intracellular protein localization"/>
    <property type="evidence" value="ECO:0007669"/>
    <property type="project" value="TreeGrafter"/>
</dbReference>
<dbReference type="SMART" id="SM00315">
    <property type="entry name" value="RGS"/>
    <property type="match status" value="1"/>
</dbReference>
<evidence type="ECO:0000259" key="3">
    <source>
        <dbReference type="SMART" id="SM00315"/>
    </source>
</evidence>
<sequence>MVDIKNESNFPNSHYLSSLNNPNGPNQTIHLNRLPTLGEILANKSKTPVDLFTFYQFMKDVEGKVDYLDFWFDLINHLNLCKHYIKGLRDSIVRQSGTFNGQQQQRPPNVVQGSNATQRSNTSSPNPQLQLNQNQNQNYSPISPSFPSNSPSLSGLRNSDSNLDSQQKHKSLSSSILLDLIINDNILEENDSHRLSAFLRGDINLDNLDPKLKELIVQYNEETGENTHSQMSLNKGNVSARSSPGFIPSPGVPGLSSYQPPQYPPGKRASSTFNLFNDEDEDDDEDDNNTDNHEHSRDSLYENQLDIGQANRAVHFTKYVSLHSGNNTPQENDAVANLSTSNLVLSVPPQKRVSSAINPSLLERLIKDSPAASSNNNSFITRENLRESSHNLLLKYFVEDSEKNLNLPQQLNAYIIKSIEVDGRDDPDVFNYVKNFIYNRLENDHLPKFLDFMATRNINHSNFLRIVLGFFFIFGSFWMSFIFVFLNYRKGLRPVIVAPYFIGFYFIVSSIYLVDPFLAWTGLSETFSKSNGRSILKIEEKFVHQFIVKRSFWVMFLILVFTAVFTVLFSLVPGHRL</sequence>
<feature type="transmembrane region" description="Helical" evidence="2">
    <location>
        <begin position="463"/>
        <end position="488"/>
    </location>
</feature>
<dbReference type="SUPFAM" id="SSF48097">
    <property type="entry name" value="Regulator of G-protein signaling, RGS"/>
    <property type="match status" value="1"/>
</dbReference>
<dbReference type="Gene3D" id="1.10.167.10">
    <property type="entry name" value="Regulator of G-protein Signalling 4, domain 2"/>
    <property type="match status" value="1"/>
</dbReference>
<dbReference type="PANTHER" id="PTHR13155">
    <property type="entry name" value="A-KINASE ANCHOR PROTEINS"/>
    <property type="match status" value="1"/>
</dbReference>
<feature type="compositionally biased region" description="Low complexity" evidence="1">
    <location>
        <begin position="125"/>
        <end position="154"/>
    </location>
</feature>
<feature type="compositionally biased region" description="Acidic residues" evidence="1">
    <location>
        <begin position="277"/>
        <end position="289"/>
    </location>
</feature>
<feature type="compositionally biased region" description="Polar residues" evidence="1">
    <location>
        <begin position="99"/>
        <end position="124"/>
    </location>
</feature>
<proteinExistence type="predicted"/>
<feature type="compositionally biased region" description="Polar residues" evidence="1">
    <location>
        <begin position="155"/>
        <end position="165"/>
    </location>
</feature>
<gene>
    <name evidence="4" type="ORF">KGF56_001002</name>
</gene>
<name>A0AAI9WZR3_9ASCO</name>
<dbReference type="RefSeq" id="XP_049181905.1">
    <property type="nucleotide sequence ID" value="XM_049322079.1"/>
</dbReference>
<dbReference type="AlphaFoldDB" id="A0AAI9WZR3"/>
<dbReference type="GeneID" id="73378619"/>
<protein>
    <submittedName>
        <fullName evidence="4">RAX1</fullName>
    </submittedName>
</protein>
<evidence type="ECO:0000256" key="2">
    <source>
        <dbReference type="SAM" id="Phobius"/>
    </source>
</evidence>
<evidence type="ECO:0000313" key="4">
    <source>
        <dbReference type="EMBL" id="KAI3406160.2"/>
    </source>
</evidence>
<feature type="transmembrane region" description="Helical" evidence="2">
    <location>
        <begin position="495"/>
        <end position="514"/>
    </location>
</feature>
<keyword evidence="2" id="KW-1133">Transmembrane helix</keyword>
<dbReference type="InterPro" id="IPR036305">
    <property type="entry name" value="RGS_sf"/>
</dbReference>
<keyword evidence="5" id="KW-1185">Reference proteome</keyword>
<feature type="compositionally biased region" description="Polar residues" evidence="1">
    <location>
        <begin position="226"/>
        <end position="242"/>
    </location>
</feature>
<feature type="domain" description="RGS" evidence="3">
    <location>
        <begin position="36"/>
        <end position="459"/>
    </location>
</feature>
<dbReference type="EMBL" id="JAHUZD010000025">
    <property type="protein sequence ID" value="KAI3406160.2"/>
    <property type="molecule type" value="Genomic_DNA"/>
</dbReference>
<feature type="transmembrane region" description="Helical" evidence="2">
    <location>
        <begin position="552"/>
        <end position="572"/>
    </location>
</feature>
<evidence type="ECO:0000313" key="5">
    <source>
        <dbReference type="Proteomes" id="UP001202479"/>
    </source>
</evidence>